<feature type="region of interest" description="Disordered" evidence="6">
    <location>
        <begin position="384"/>
        <end position="465"/>
    </location>
</feature>
<dbReference type="InterPro" id="IPR002557">
    <property type="entry name" value="Chitin-bd_dom"/>
</dbReference>
<reference evidence="8 9" key="1">
    <citation type="journal article" date="2021" name="Elife">
        <title>Chloroplast acquisition without the gene transfer in kleptoplastic sea slugs, Plakobranchus ocellatus.</title>
        <authorList>
            <person name="Maeda T."/>
            <person name="Takahashi S."/>
            <person name="Yoshida T."/>
            <person name="Shimamura S."/>
            <person name="Takaki Y."/>
            <person name="Nagai Y."/>
            <person name="Toyoda A."/>
            <person name="Suzuki Y."/>
            <person name="Arimoto A."/>
            <person name="Ishii H."/>
            <person name="Satoh N."/>
            <person name="Nishiyama T."/>
            <person name="Hasebe M."/>
            <person name="Maruyama T."/>
            <person name="Minagawa J."/>
            <person name="Obokata J."/>
            <person name="Shigenobu S."/>
        </authorList>
    </citation>
    <scope>NUCLEOTIDE SEQUENCE [LARGE SCALE GENOMIC DNA]</scope>
</reference>
<proteinExistence type="predicted"/>
<feature type="region of interest" description="Disordered" evidence="6">
    <location>
        <begin position="253"/>
        <end position="320"/>
    </location>
</feature>
<evidence type="ECO:0000256" key="6">
    <source>
        <dbReference type="SAM" id="MobiDB-lite"/>
    </source>
</evidence>
<feature type="region of interest" description="Disordered" evidence="6">
    <location>
        <begin position="577"/>
        <end position="647"/>
    </location>
</feature>
<dbReference type="PROSITE" id="PS50940">
    <property type="entry name" value="CHIT_BIND_II"/>
    <property type="match status" value="1"/>
</dbReference>
<protein>
    <recommendedName>
        <fullName evidence="7">Chitin-binding type-2 domain-containing protein</fullName>
    </recommendedName>
</protein>
<keyword evidence="4" id="KW-1015">Disulfide bond</keyword>
<feature type="region of interest" description="Disordered" evidence="6">
    <location>
        <begin position="497"/>
        <end position="524"/>
    </location>
</feature>
<feature type="compositionally biased region" description="Basic residues" evidence="6">
    <location>
        <begin position="450"/>
        <end position="464"/>
    </location>
</feature>
<feature type="region of interest" description="Disordered" evidence="6">
    <location>
        <begin position="677"/>
        <end position="701"/>
    </location>
</feature>
<feature type="compositionally biased region" description="Polar residues" evidence="6">
    <location>
        <begin position="846"/>
        <end position="868"/>
    </location>
</feature>
<evidence type="ECO:0000256" key="2">
    <source>
        <dbReference type="ARBA" id="ARBA00022729"/>
    </source>
</evidence>
<feature type="compositionally biased region" description="Polar residues" evidence="6">
    <location>
        <begin position="821"/>
        <end position="834"/>
    </location>
</feature>
<keyword evidence="1" id="KW-0147">Chitin-binding</keyword>
<sequence length="975" mass="115151">MWIDNDNNLIVGRTVFLHFVLQDTGAVPCPTLFEYYPDLHDCGKFYRCVWGQSTPFTCPPGTLWSQSLLTCNHAQQVTCRLTSSPVASSVFVNRRERPRMEEVRIDTPDFSYAESSWESPAFNKDNAGGSRNQHVYINKNIDNKDRPFFDLYYFQSNDNDEIKRDFLHQAYDDYPRTVRFPNLDPKDPRIFDLYRNRLRATNSNLRPTPKSTPDATRVAYVAPSGEKNIKSSSEFVPSWLAGQSSEIGDYNISASLDPVLGDSDEENGREEPEQRRENQEVMAKQRSRRGQQFFKGQSRNGKPDVLTNVSKASHDADHRRVDADVEKRFLYRQQQQHRLEQQHPQRHHQQTQKQAIQKMRVQEQKEHGEIELLLKELRNQYLMKRSQQRSKQEQERKQRQSQIKQGHHGPLENRINLRNAKELQKHQQRKTLIQERQGRRTGENDEERNRIRKHKQQLQKHRRDFNKQRQQLLVWEKMQQQQRMKYVQELWEQNQHGQGKQNKEAAKEYYRQQQGGQWAKAQQRIDGHHLPQSHLNQHPKLQREAEKRRRQQFVLDLQKHQYQIRALEQLQRAYEKSLYRQQNSEQSPSNQQPQQLQQPQQPPQLQQLQQPQELKQLQQQPHQQHQPHQLQHSQRPQQTQQLKQLKQLQQPTLYQHRRLQGFPSLQYQFRDMNFTEQKQHRQNQTEQRNTDVSRGHQPHQQKISLLDQSFEKFPSHRDQQWKQVETDYQEQRHQAQRNQQQRLETFQNQPGQNYKNFAVYGGSLINNGTTTAGKQESHRPALKRRKQAPREKLSPKQIQGTKTSNRHSLAAREKHPAQIFKSAQRQKQNQTRNSQSHKHGAGRGFPQSQNRANHQVKPLQQTASQQGENRIDLRKQGKRISEIPTPTNKSEPGALPDLLLALLVSKPDDRRRSEKGQRLAIVPQPEGGLNLGYDNDRQGVTGNLIGHEHPVVQEALPWLMSDFFRAGYGYKRIYL</sequence>
<dbReference type="Proteomes" id="UP000735302">
    <property type="component" value="Unassembled WGS sequence"/>
</dbReference>
<dbReference type="EMBL" id="BLXT01001947">
    <property type="protein sequence ID" value="GFN89703.1"/>
    <property type="molecule type" value="Genomic_DNA"/>
</dbReference>
<feature type="region of interest" description="Disordered" evidence="6">
    <location>
        <begin position="334"/>
        <end position="363"/>
    </location>
</feature>
<comment type="caution">
    <text evidence="8">The sequence shown here is derived from an EMBL/GenBank/DDBJ whole genome shotgun (WGS) entry which is preliminary data.</text>
</comment>
<accession>A0AAV3Z5N3</accession>
<feature type="domain" description="Chitin-binding type-2" evidence="7">
    <location>
        <begin position="26"/>
        <end position="81"/>
    </location>
</feature>
<keyword evidence="3" id="KW-0677">Repeat</keyword>
<dbReference type="GO" id="GO:0005576">
    <property type="term" value="C:extracellular region"/>
    <property type="evidence" value="ECO:0007669"/>
    <property type="project" value="InterPro"/>
</dbReference>
<feature type="compositionally biased region" description="Polar residues" evidence="6">
    <location>
        <begin position="796"/>
        <end position="807"/>
    </location>
</feature>
<dbReference type="InterPro" id="IPR036508">
    <property type="entry name" value="Chitin-bd_dom_sf"/>
</dbReference>
<evidence type="ECO:0000256" key="1">
    <source>
        <dbReference type="ARBA" id="ARBA00022669"/>
    </source>
</evidence>
<feature type="compositionally biased region" description="Low complexity" evidence="6">
    <location>
        <begin position="581"/>
        <end position="647"/>
    </location>
</feature>
<name>A0AAV3Z5N3_9GAST</name>
<feature type="region of interest" description="Disordered" evidence="6">
    <location>
        <begin position="529"/>
        <end position="548"/>
    </location>
</feature>
<dbReference type="Gene3D" id="2.170.140.10">
    <property type="entry name" value="Chitin binding domain"/>
    <property type="match status" value="1"/>
</dbReference>
<dbReference type="AlphaFoldDB" id="A0AAV3Z5N3"/>
<dbReference type="SUPFAM" id="SSF57625">
    <property type="entry name" value="Invertebrate chitin-binding proteins"/>
    <property type="match status" value="1"/>
</dbReference>
<dbReference type="PANTHER" id="PTHR23301:SF0">
    <property type="entry name" value="CHITIN-BINDING TYPE-2 DOMAIN-CONTAINING PROTEIN-RELATED"/>
    <property type="match status" value="1"/>
</dbReference>
<keyword evidence="9" id="KW-1185">Reference proteome</keyword>
<dbReference type="InterPro" id="IPR051940">
    <property type="entry name" value="Chitin_bind-dev_reg"/>
</dbReference>
<evidence type="ECO:0000313" key="8">
    <source>
        <dbReference type="EMBL" id="GFN89703.1"/>
    </source>
</evidence>
<evidence type="ECO:0000256" key="5">
    <source>
        <dbReference type="ARBA" id="ARBA00023180"/>
    </source>
</evidence>
<feature type="compositionally biased region" description="Low complexity" evidence="6">
    <location>
        <begin position="512"/>
        <end position="522"/>
    </location>
</feature>
<feature type="region of interest" description="Disordered" evidence="6">
    <location>
        <begin position="768"/>
        <end position="892"/>
    </location>
</feature>
<feature type="compositionally biased region" description="Basic and acidic residues" evidence="6">
    <location>
        <begin position="432"/>
        <end position="449"/>
    </location>
</feature>
<organism evidence="8 9">
    <name type="scientific">Plakobranchus ocellatus</name>
    <dbReference type="NCBI Taxonomy" id="259542"/>
    <lineage>
        <taxon>Eukaryota</taxon>
        <taxon>Metazoa</taxon>
        <taxon>Spiralia</taxon>
        <taxon>Lophotrochozoa</taxon>
        <taxon>Mollusca</taxon>
        <taxon>Gastropoda</taxon>
        <taxon>Heterobranchia</taxon>
        <taxon>Euthyneura</taxon>
        <taxon>Panpulmonata</taxon>
        <taxon>Sacoglossa</taxon>
        <taxon>Placobranchoidea</taxon>
        <taxon>Plakobranchidae</taxon>
        <taxon>Plakobranchus</taxon>
    </lineage>
</organism>
<evidence type="ECO:0000313" key="9">
    <source>
        <dbReference type="Proteomes" id="UP000735302"/>
    </source>
</evidence>
<dbReference type="GO" id="GO:0008061">
    <property type="term" value="F:chitin binding"/>
    <property type="evidence" value="ECO:0007669"/>
    <property type="project" value="UniProtKB-KW"/>
</dbReference>
<keyword evidence="5" id="KW-0325">Glycoprotein</keyword>
<dbReference type="SMART" id="SM00494">
    <property type="entry name" value="ChtBD2"/>
    <property type="match status" value="1"/>
</dbReference>
<feature type="compositionally biased region" description="Basic and acidic residues" evidence="6">
    <location>
        <begin position="869"/>
        <end position="881"/>
    </location>
</feature>
<evidence type="ECO:0000256" key="4">
    <source>
        <dbReference type="ARBA" id="ARBA00023157"/>
    </source>
</evidence>
<feature type="compositionally biased region" description="Basic and acidic residues" evidence="6">
    <location>
        <begin position="269"/>
        <end position="279"/>
    </location>
</feature>
<evidence type="ECO:0000259" key="7">
    <source>
        <dbReference type="PROSITE" id="PS50940"/>
    </source>
</evidence>
<dbReference type="Pfam" id="PF01607">
    <property type="entry name" value="CBM_14"/>
    <property type="match status" value="1"/>
</dbReference>
<gene>
    <name evidence="8" type="ORF">PoB_001620900</name>
</gene>
<feature type="compositionally biased region" description="Basic and acidic residues" evidence="6">
    <location>
        <begin position="501"/>
        <end position="510"/>
    </location>
</feature>
<evidence type="ECO:0000256" key="3">
    <source>
        <dbReference type="ARBA" id="ARBA00022737"/>
    </source>
</evidence>
<dbReference type="PANTHER" id="PTHR23301">
    <property type="entry name" value="CHITIN BINDING PERITROPHIN-A"/>
    <property type="match status" value="1"/>
</dbReference>
<keyword evidence="2" id="KW-0732">Signal</keyword>
<feature type="region of interest" description="Disordered" evidence="6">
    <location>
        <begin position="715"/>
        <end position="740"/>
    </location>
</feature>